<organism evidence="1 2">
    <name type="scientific">Citrus sinensis</name>
    <name type="common">Sweet orange</name>
    <name type="synonym">Citrus aurantium var. sinensis</name>
    <dbReference type="NCBI Taxonomy" id="2711"/>
    <lineage>
        <taxon>Eukaryota</taxon>
        <taxon>Viridiplantae</taxon>
        <taxon>Streptophyta</taxon>
        <taxon>Embryophyta</taxon>
        <taxon>Tracheophyta</taxon>
        <taxon>Spermatophyta</taxon>
        <taxon>Magnoliopsida</taxon>
        <taxon>eudicotyledons</taxon>
        <taxon>Gunneridae</taxon>
        <taxon>Pentapetalae</taxon>
        <taxon>rosids</taxon>
        <taxon>malvids</taxon>
        <taxon>Sapindales</taxon>
        <taxon>Rutaceae</taxon>
        <taxon>Aurantioideae</taxon>
        <taxon>Citrus</taxon>
    </lineage>
</organism>
<proteinExistence type="predicted"/>
<reference evidence="2" key="1">
    <citation type="journal article" date="2023" name="Hortic. Res.">
        <title>A chromosome-level phased genome enabling allele-level studies in sweet orange: a case study on citrus Huanglongbing tolerance.</title>
        <authorList>
            <person name="Wu B."/>
            <person name="Yu Q."/>
            <person name="Deng Z."/>
            <person name="Duan Y."/>
            <person name="Luo F."/>
            <person name="Gmitter F. Jr."/>
        </authorList>
    </citation>
    <scope>NUCLEOTIDE SEQUENCE [LARGE SCALE GENOMIC DNA]</scope>
    <source>
        <strain evidence="2">cv. Valencia</strain>
    </source>
</reference>
<comment type="caution">
    <text evidence="1">The sequence shown here is derived from an EMBL/GenBank/DDBJ whole genome shotgun (WGS) entry which is preliminary data.</text>
</comment>
<protein>
    <submittedName>
        <fullName evidence="1">Uncharacterized protein</fullName>
    </submittedName>
</protein>
<evidence type="ECO:0000313" key="2">
    <source>
        <dbReference type="Proteomes" id="UP000829398"/>
    </source>
</evidence>
<dbReference type="Proteomes" id="UP000829398">
    <property type="component" value="Chromosome 6"/>
</dbReference>
<gene>
    <name evidence="1" type="ORF">KPL71_017802</name>
</gene>
<dbReference type="EMBL" id="CM039175">
    <property type="protein sequence ID" value="KAH9735629.1"/>
    <property type="molecule type" value="Genomic_DNA"/>
</dbReference>
<evidence type="ECO:0000313" key="1">
    <source>
        <dbReference type="EMBL" id="KAH9735629.1"/>
    </source>
</evidence>
<accession>A0ACB8JSL6</accession>
<name>A0ACB8JSL6_CITSI</name>
<keyword evidence="2" id="KW-1185">Reference proteome</keyword>
<sequence length="274" mass="31210">MHFLSAIRTAMVVPDAEEDTSVIGKHLGEELVRRTPIDPCILEVREPLEDLVGGALHTFSSKLAPLGAKGCQPLTSYLKSTKSWSWIGPISYKPDEAIEEEQIKSLPAPPMTSMPKTADLEQRLKSARPRKCTATISSGSVEQRAYFHIEEALRQFQKELFYIRQWIIDHFMLKTDRPPRVTVLCLVRDAAARLSENIGTRSDVCILMRDLQYIVEDISDEQLNQVVSRGLDRLHYENDPCVQYNGNTKLWVYLRGDREEDDFDDDGTAHMRSC</sequence>